<protein>
    <submittedName>
        <fullName evidence="3">Acetate CoA-transferase subunit alpha</fullName>
    </submittedName>
</protein>
<reference evidence="3 4" key="1">
    <citation type="submission" date="2018-08" db="EMBL/GenBank/DDBJ databases">
        <title>Murine metabolic-syndrome-specific gut microbial biobank.</title>
        <authorList>
            <person name="Liu C."/>
        </authorList>
    </citation>
    <scope>NUCLEOTIDE SEQUENCE [LARGE SCALE GENOMIC DNA]</scope>
    <source>
        <strain evidence="3 4">583</strain>
    </source>
</reference>
<name>A0A845QVE0_9CLOT</name>
<dbReference type="InterPro" id="IPR004165">
    <property type="entry name" value="CoA_trans_fam_I"/>
</dbReference>
<evidence type="ECO:0000256" key="2">
    <source>
        <dbReference type="ARBA" id="ARBA00022679"/>
    </source>
</evidence>
<organism evidence="3 4">
    <name type="scientific">Senegalia massiliensis</name>
    <dbReference type="NCBI Taxonomy" id="1720316"/>
    <lineage>
        <taxon>Bacteria</taxon>
        <taxon>Bacillati</taxon>
        <taxon>Bacillota</taxon>
        <taxon>Clostridia</taxon>
        <taxon>Eubacteriales</taxon>
        <taxon>Clostridiaceae</taxon>
        <taxon>Senegalia</taxon>
    </lineage>
</organism>
<keyword evidence="4" id="KW-1185">Reference proteome</keyword>
<dbReference type="Gene3D" id="3.40.1080.10">
    <property type="entry name" value="Glutaconate Coenzyme A-transferase"/>
    <property type="match status" value="1"/>
</dbReference>
<evidence type="ECO:0000313" key="4">
    <source>
        <dbReference type="Proteomes" id="UP000467132"/>
    </source>
</evidence>
<dbReference type="InterPro" id="IPR012792">
    <property type="entry name" value="3-oxoacid_CoA-transf_A"/>
</dbReference>
<dbReference type="PROSITE" id="PS01273">
    <property type="entry name" value="COA_TRANSF_1"/>
    <property type="match status" value="1"/>
</dbReference>
<dbReference type="SMART" id="SM00882">
    <property type="entry name" value="CoA_trans"/>
    <property type="match status" value="1"/>
</dbReference>
<comment type="caution">
    <text evidence="3">The sequence shown here is derived from an EMBL/GenBank/DDBJ whole genome shotgun (WGS) entry which is preliminary data.</text>
</comment>
<dbReference type="OrthoDB" id="9777193at2"/>
<sequence length="218" mass="23622">MNKQISIEQAIEKIEDGMTIMVGGFLAVGSPNKLVDALVEKNVKDLTLIANDTAFIDKGVGKLIVNKQVKKVIVSHIGTNKETGRQMNENELEVELVPQGTFVERIRAAGFGLGGVLTPTGVNTIVEEGKKKIEVEGKDYLLETPLKADIALLKGETVDKKGNIRYDKTARNFNPTMATAADTVIVEADNLVEIGEIDPENVITPSLFVDYIVDGGEK</sequence>
<dbReference type="NCBIfam" id="TIGR02429">
    <property type="entry name" value="pcaI_scoA_fam"/>
    <property type="match status" value="1"/>
</dbReference>
<keyword evidence="2 3" id="KW-0808">Transferase</keyword>
<dbReference type="InterPro" id="IPR004163">
    <property type="entry name" value="CoA_transf_BS"/>
</dbReference>
<dbReference type="NCBIfam" id="NF007394">
    <property type="entry name" value="PRK09920.1"/>
    <property type="match status" value="1"/>
</dbReference>
<comment type="similarity">
    <text evidence="1">Belongs to the 3-oxoacid CoA-transferase subunit A family.</text>
</comment>
<accession>A0A845QVE0</accession>
<dbReference type="EMBL" id="QXXA01000005">
    <property type="protein sequence ID" value="NBI06040.1"/>
    <property type="molecule type" value="Genomic_DNA"/>
</dbReference>
<dbReference type="Proteomes" id="UP000467132">
    <property type="component" value="Unassembled WGS sequence"/>
</dbReference>
<dbReference type="RefSeq" id="WP_160196539.1">
    <property type="nucleotide sequence ID" value="NZ_QXXA01000005.1"/>
</dbReference>
<proteinExistence type="inferred from homology"/>
<dbReference type="PANTHER" id="PTHR13707">
    <property type="entry name" value="KETOACID-COENZYME A TRANSFERASE"/>
    <property type="match status" value="1"/>
</dbReference>
<evidence type="ECO:0000313" key="3">
    <source>
        <dbReference type="EMBL" id="NBI06040.1"/>
    </source>
</evidence>
<dbReference type="AlphaFoldDB" id="A0A845QVE0"/>
<dbReference type="SUPFAM" id="SSF100950">
    <property type="entry name" value="NagB/RpiA/CoA transferase-like"/>
    <property type="match status" value="1"/>
</dbReference>
<gene>
    <name evidence="3" type="ORF">D3Z33_04095</name>
</gene>
<dbReference type="PANTHER" id="PTHR13707:SF60">
    <property type="entry name" value="ACETATE COA-TRANSFERASE SUBUNIT ALPHA"/>
    <property type="match status" value="1"/>
</dbReference>
<dbReference type="InterPro" id="IPR037171">
    <property type="entry name" value="NagB/RpiA_transferase-like"/>
</dbReference>
<dbReference type="Pfam" id="PF01144">
    <property type="entry name" value="CoA_trans"/>
    <property type="match status" value="1"/>
</dbReference>
<evidence type="ECO:0000256" key="1">
    <source>
        <dbReference type="ARBA" id="ARBA00005612"/>
    </source>
</evidence>
<dbReference type="GO" id="GO:0008410">
    <property type="term" value="F:CoA-transferase activity"/>
    <property type="evidence" value="ECO:0007669"/>
    <property type="project" value="InterPro"/>
</dbReference>